<organism evidence="1 2">
    <name type="scientific">Myxococcus xanthus</name>
    <dbReference type="NCBI Taxonomy" id="34"/>
    <lineage>
        <taxon>Bacteria</taxon>
        <taxon>Pseudomonadati</taxon>
        <taxon>Myxococcota</taxon>
        <taxon>Myxococcia</taxon>
        <taxon>Myxococcales</taxon>
        <taxon>Cystobacterineae</taxon>
        <taxon>Myxococcaceae</taxon>
        <taxon>Myxococcus</taxon>
    </lineage>
</organism>
<sequence length="85" mass="9355">MFRVAPSGPPPTFVETVAVERIEALQGKLREVHGEVGGRLAQLGLSVDGLATYPFSDVASLAEEVKVCRREVKGAARRREWRPRP</sequence>
<evidence type="ECO:0000313" key="1">
    <source>
        <dbReference type="EMBL" id="NOJ81069.1"/>
    </source>
</evidence>
<protein>
    <submittedName>
        <fullName evidence="1">Uncharacterized protein</fullName>
    </submittedName>
</protein>
<dbReference type="EMBL" id="JABFNT010000075">
    <property type="protein sequence ID" value="NOJ81069.1"/>
    <property type="molecule type" value="Genomic_DNA"/>
</dbReference>
<dbReference type="Proteomes" id="UP000533080">
    <property type="component" value="Unassembled WGS sequence"/>
</dbReference>
<dbReference type="AlphaFoldDB" id="A0A7Y4IKX9"/>
<evidence type="ECO:0000313" key="2">
    <source>
        <dbReference type="Proteomes" id="UP000533080"/>
    </source>
</evidence>
<proteinExistence type="predicted"/>
<name>A0A7Y4IKX9_MYXXA</name>
<accession>A0A7Y4IKX9</accession>
<gene>
    <name evidence="1" type="ORF">HNV28_22540</name>
</gene>
<comment type="caution">
    <text evidence="1">The sequence shown here is derived from an EMBL/GenBank/DDBJ whole genome shotgun (WGS) entry which is preliminary data.</text>
</comment>
<reference evidence="1 2" key="1">
    <citation type="submission" date="2020-05" db="EMBL/GenBank/DDBJ databases">
        <authorList>
            <person name="Whitworth D."/>
        </authorList>
    </citation>
    <scope>NUCLEOTIDE SEQUENCE [LARGE SCALE GENOMIC DNA]</scope>
    <source>
        <strain evidence="1 2">AM005</strain>
    </source>
</reference>